<dbReference type="RefSeq" id="WP_186941605.1">
    <property type="nucleotide sequence ID" value="NZ_JACOGA010000006.1"/>
</dbReference>
<protein>
    <submittedName>
        <fullName evidence="1">N-methyl-D-aspartate receptor NMDAR2C subunit</fullName>
    </submittedName>
</protein>
<keyword evidence="1" id="KW-0675">Receptor</keyword>
<evidence type="ECO:0000313" key="1">
    <source>
        <dbReference type="EMBL" id="MBC3873581.1"/>
    </source>
</evidence>
<gene>
    <name evidence="1" type="ORF">H8K55_08280</name>
</gene>
<dbReference type="SUPFAM" id="SSF109604">
    <property type="entry name" value="HD-domain/PDEase-like"/>
    <property type="match status" value="1"/>
</dbReference>
<comment type="caution">
    <text evidence="1">The sequence shown here is derived from an EMBL/GenBank/DDBJ whole genome shotgun (WGS) entry which is preliminary data.</text>
</comment>
<dbReference type="Proteomes" id="UP000624279">
    <property type="component" value="Unassembled WGS sequence"/>
</dbReference>
<sequence>MPHDRTDLFTLSWQRAWTHLRLSAPDAVFAQLVAAYDEAHRHYHTAQHLHECLMHFSEVVHLAAHPGEVELALWFHDAVYALKAHDNESRSAAWAQDVLQQAGATLAQQQRVKELIMATCHNAVPIDADQQLLVDIDLAILGASPARFAEYDRQVGAEYSWVPGLIYRMKRKAVLRGFVDREQIYSTAHFHQRLENQARINLATCT</sequence>
<dbReference type="PANTHER" id="PTHR21174">
    <property type="match status" value="1"/>
</dbReference>
<accession>A0ABR6YAC0</accession>
<organism evidence="1 2">
    <name type="scientific">Undibacterium flavidum</name>
    <dbReference type="NCBI Taxonomy" id="2762297"/>
    <lineage>
        <taxon>Bacteria</taxon>
        <taxon>Pseudomonadati</taxon>
        <taxon>Pseudomonadota</taxon>
        <taxon>Betaproteobacteria</taxon>
        <taxon>Burkholderiales</taxon>
        <taxon>Oxalobacteraceae</taxon>
        <taxon>Undibacterium</taxon>
    </lineage>
</organism>
<evidence type="ECO:0000313" key="2">
    <source>
        <dbReference type="Proteomes" id="UP000624279"/>
    </source>
</evidence>
<dbReference type="PIRSF" id="PIRSF035170">
    <property type="entry name" value="HD_phosphohydro"/>
    <property type="match status" value="1"/>
</dbReference>
<dbReference type="InterPro" id="IPR009218">
    <property type="entry name" value="HD_phosphohydro"/>
</dbReference>
<name>A0ABR6YAC0_9BURK</name>
<dbReference type="PANTHER" id="PTHR21174:SF0">
    <property type="entry name" value="HD PHOSPHOHYDROLASE FAMILY PROTEIN-RELATED"/>
    <property type="match status" value="1"/>
</dbReference>
<dbReference type="Gene3D" id="1.10.3210.10">
    <property type="entry name" value="Hypothetical protein af1432"/>
    <property type="match status" value="1"/>
</dbReference>
<reference evidence="1 2" key="1">
    <citation type="submission" date="2020-08" db="EMBL/GenBank/DDBJ databases">
        <title>Novel species isolated from subtropical streams in China.</title>
        <authorList>
            <person name="Lu H."/>
        </authorList>
    </citation>
    <scope>NUCLEOTIDE SEQUENCE [LARGE SCALE GENOMIC DNA]</scope>
    <source>
        <strain evidence="1 2">LX15W</strain>
    </source>
</reference>
<proteinExistence type="predicted"/>
<keyword evidence="2" id="KW-1185">Reference proteome</keyword>
<dbReference type="EMBL" id="JACOGA010000006">
    <property type="protein sequence ID" value="MBC3873581.1"/>
    <property type="molecule type" value="Genomic_DNA"/>
</dbReference>